<feature type="region of interest" description="Disordered" evidence="4">
    <location>
        <begin position="177"/>
        <end position="378"/>
    </location>
</feature>
<feature type="compositionally biased region" description="Basic and acidic residues" evidence="4">
    <location>
        <begin position="267"/>
        <end position="308"/>
    </location>
</feature>
<dbReference type="InterPro" id="IPR019734">
    <property type="entry name" value="TPR_rpt"/>
</dbReference>
<evidence type="ECO:0000313" key="5">
    <source>
        <dbReference type="EMBL" id="GKT27704.1"/>
    </source>
</evidence>
<protein>
    <submittedName>
        <fullName evidence="5">Uncharacterized protein</fullName>
    </submittedName>
</protein>
<dbReference type="Proteomes" id="UP001057375">
    <property type="component" value="Unassembled WGS sequence"/>
</dbReference>
<dbReference type="SMART" id="SM00028">
    <property type="entry name" value="TPR"/>
    <property type="match status" value="2"/>
</dbReference>
<keyword evidence="1" id="KW-0677">Repeat</keyword>
<comment type="caution">
    <text evidence="5">The sequence shown here is derived from an EMBL/GenBank/DDBJ whole genome shotgun (WGS) entry which is preliminary data.</text>
</comment>
<dbReference type="InterPro" id="IPR013105">
    <property type="entry name" value="TPR_2"/>
</dbReference>
<evidence type="ECO:0000256" key="1">
    <source>
        <dbReference type="ARBA" id="ARBA00022737"/>
    </source>
</evidence>
<organism evidence="5 6">
    <name type="scientific">Aduncisulcus paluster</name>
    <dbReference type="NCBI Taxonomy" id="2918883"/>
    <lineage>
        <taxon>Eukaryota</taxon>
        <taxon>Metamonada</taxon>
        <taxon>Carpediemonas-like organisms</taxon>
        <taxon>Aduncisulcus</taxon>
    </lineage>
</organism>
<evidence type="ECO:0000313" key="6">
    <source>
        <dbReference type="Proteomes" id="UP001057375"/>
    </source>
</evidence>
<dbReference type="SUPFAM" id="SSF48452">
    <property type="entry name" value="TPR-like"/>
    <property type="match status" value="1"/>
</dbReference>
<dbReference type="EMBL" id="BQXS01012763">
    <property type="protein sequence ID" value="GKT27704.1"/>
    <property type="molecule type" value="Genomic_DNA"/>
</dbReference>
<dbReference type="PROSITE" id="PS50005">
    <property type="entry name" value="TPR"/>
    <property type="match status" value="1"/>
</dbReference>
<proteinExistence type="predicted"/>
<dbReference type="Pfam" id="PF07719">
    <property type="entry name" value="TPR_2"/>
    <property type="match status" value="1"/>
</dbReference>
<feature type="repeat" description="TPR" evidence="3">
    <location>
        <begin position="60"/>
        <end position="93"/>
    </location>
</feature>
<feature type="compositionally biased region" description="Basic and acidic residues" evidence="4">
    <location>
        <begin position="201"/>
        <end position="252"/>
    </location>
</feature>
<reference evidence="5" key="1">
    <citation type="submission" date="2022-03" db="EMBL/GenBank/DDBJ databases">
        <title>Draft genome sequence of Aduncisulcus paluster, a free-living microaerophilic Fornicata.</title>
        <authorList>
            <person name="Yuyama I."/>
            <person name="Kume K."/>
            <person name="Tamura T."/>
            <person name="Inagaki Y."/>
            <person name="Hashimoto T."/>
        </authorList>
    </citation>
    <scope>NUCLEOTIDE SEQUENCE</scope>
    <source>
        <strain evidence="5">NY0171</strain>
    </source>
</reference>
<dbReference type="PANTHER" id="PTHR47329:SF1">
    <property type="entry name" value="OS05G0129900 PROTEIN"/>
    <property type="match status" value="1"/>
</dbReference>
<dbReference type="PANTHER" id="PTHR47329">
    <property type="entry name" value="OS05G0129900 PROTEIN"/>
    <property type="match status" value="1"/>
</dbReference>
<accession>A0ABQ5K545</accession>
<dbReference type="Gene3D" id="1.25.40.10">
    <property type="entry name" value="Tetratricopeptide repeat domain"/>
    <property type="match status" value="1"/>
</dbReference>
<evidence type="ECO:0000256" key="2">
    <source>
        <dbReference type="ARBA" id="ARBA00022803"/>
    </source>
</evidence>
<feature type="compositionally biased region" description="Basic and acidic residues" evidence="4">
    <location>
        <begin position="350"/>
        <end position="367"/>
    </location>
</feature>
<keyword evidence="2 3" id="KW-0802">TPR repeat</keyword>
<dbReference type="InterPro" id="IPR011990">
    <property type="entry name" value="TPR-like_helical_dom_sf"/>
</dbReference>
<keyword evidence="6" id="KW-1185">Reference proteome</keyword>
<evidence type="ECO:0000256" key="3">
    <source>
        <dbReference type="PROSITE-ProRule" id="PRU00339"/>
    </source>
</evidence>
<gene>
    <name evidence="5" type="ORF">ADUPG1_013979</name>
</gene>
<sequence length="544" mass="62205">MRDALASISSFIAEVEEEDARLIKIAQERRKKRLSSRFAKPAVPYVVKSPPKCLDAEQEGELLRQEGNSLFRKGQYDKAIACYSKSIELFPQSKTFTNRAICELRTLMPNYKQVISDCTKALQLDSGNVKAHLHRARSYCQVGKLDEAICDIEVGLKKCPNNVQTRKPLEKELSKLTKMKALSPASKHGSSTKKEKQKKQKEKEEEELKKKKEEEEEELRKQKQKEEEEEARRKEEEETQRREKEAERKKQQEEEEAAKQLKQLKQKQKEEEEEALRLAEEHQKKQQEKEEKQQEKEEKAKSESKIADVKPQSPKIQATEEKLPKGIISERSSSPASPKPTILQPKPVICKKESEESKPISKPKAEDASANPKSPPISVMPSSSGILRIPSTLPPLSAFDFQKHCYNHRSSSSLPVLSIILASVPAKKISSMIGIDLFDNASIESFIRAMYGYWFKLYSRDVDEVVSCVKTHLTKYGLDSEEKLKTHCHIFLKAYSRHGSREALRFGITAKRTDRGVKEMVKEMIDTADPELKAHISRCFNLPK</sequence>
<evidence type="ECO:0000256" key="4">
    <source>
        <dbReference type="SAM" id="MobiDB-lite"/>
    </source>
</evidence>
<name>A0ABQ5K545_9EUKA</name>